<evidence type="ECO:0000313" key="1">
    <source>
        <dbReference type="EMBL" id="JAD56202.1"/>
    </source>
</evidence>
<dbReference type="EMBL" id="GBRH01241693">
    <property type="protein sequence ID" value="JAD56202.1"/>
    <property type="molecule type" value="Transcribed_RNA"/>
</dbReference>
<name>A0A0A9BA74_ARUDO</name>
<protein>
    <submittedName>
        <fullName evidence="1">Uncharacterized protein</fullName>
    </submittedName>
</protein>
<dbReference type="AlphaFoldDB" id="A0A0A9BA74"/>
<proteinExistence type="predicted"/>
<reference evidence="1" key="2">
    <citation type="journal article" date="2015" name="Data Brief">
        <title>Shoot transcriptome of the giant reed, Arundo donax.</title>
        <authorList>
            <person name="Barrero R.A."/>
            <person name="Guerrero F.D."/>
            <person name="Moolhuijzen P."/>
            <person name="Goolsby J.A."/>
            <person name="Tidwell J."/>
            <person name="Bellgard S.E."/>
            <person name="Bellgard M.I."/>
        </authorList>
    </citation>
    <scope>NUCLEOTIDE SEQUENCE</scope>
    <source>
        <tissue evidence="1">Shoot tissue taken approximately 20 cm above the soil surface</tissue>
    </source>
</reference>
<sequence length="23" mass="2847">MVTEAFFYGCEMVFMVTRILRFR</sequence>
<accession>A0A0A9BA74</accession>
<reference evidence="1" key="1">
    <citation type="submission" date="2014-09" db="EMBL/GenBank/DDBJ databases">
        <authorList>
            <person name="Magalhaes I.L.F."/>
            <person name="Oliveira U."/>
            <person name="Santos F.R."/>
            <person name="Vidigal T.H.D.A."/>
            <person name="Brescovit A.D."/>
            <person name="Santos A.J."/>
        </authorList>
    </citation>
    <scope>NUCLEOTIDE SEQUENCE</scope>
    <source>
        <tissue evidence="1">Shoot tissue taken approximately 20 cm above the soil surface</tissue>
    </source>
</reference>
<organism evidence="1">
    <name type="scientific">Arundo donax</name>
    <name type="common">Giant reed</name>
    <name type="synonym">Donax arundinaceus</name>
    <dbReference type="NCBI Taxonomy" id="35708"/>
    <lineage>
        <taxon>Eukaryota</taxon>
        <taxon>Viridiplantae</taxon>
        <taxon>Streptophyta</taxon>
        <taxon>Embryophyta</taxon>
        <taxon>Tracheophyta</taxon>
        <taxon>Spermatophyta</taxon>
        <taxon>Magnoliopsida</taxon>
        <taxon>Liliopsida</taxon>
        <taxon>Poales</taxon>
        <taxon>Poaceae</taxon>
        <taxon>PACMAD clade</taxon>
        <taxon>Arundinoideae</taxon>
        <taxon>Arundineae</taxon>
        <taxon>Arundo</taxon>
    </lineage>
</organism>